<dbReference type="Pfam" id="PF04213">
    <property type="entry name" value="HtaA"/>
    <property type="match status" value="1"/>
</dbReference>
<reference evidence="4 5" key="1">
    <citation type="journal article" date="2019" name="Int. J. Syst. Evol. Microbiol.">
        <title>The Global Catalogue of Microorganisms (GCM) 10K type strain sequencing project: providing services to taxonomists for standard genome sequencing and annotation.</title>
        <authorList>
            <consortium name="The Broad Institute Genomics Platform"/>
            <consortium name="The Broad Institute Genome Sequencing Center for Infectious Disease"/>
            <person name="Wu L."/>
            <person name="Ma J."/>
        </authorList>
    </citation>
    <scope>NUCLEOTIDE SEQUENCE [LARGE SCALE GENOMIC DNA]</scope>
    <source>
        <strain evidence="4 5">JCM 16365</strain>
    </source>
</reference>
<sequence length="273" mass="27588">MLFRSAVSAIALSAALLALPTPALATERSAAAVDETCAVTGGSLTWGFKESFRSYISGTIAKGSWEPVDGASYATPVFSWPATGGSVDPVTGEGSVSFDGGVRFTGHNGLLDTTIAQPTLVIDSSGAHLLLDVSGLSMEDALAGATDRVHSAAQVDFVALDLAAAAPTTTDTGMSAAEVPTTVTADGYAQFGNYETGTAFDPISFDVTFACADPAPDPEAASAPEPTPAAETAAAETPAPVWLWSIGAAFAAVAAAATVVIARLRRRRGEDAS</sequence>
<keyword evidence="1" id="KW-1133">Transmembrane helix</keyword>
<dbReference type="EMBL" id="BAAARI010000003">
    <property type="protein sequence ID" value="GAA2569272.1"/>
    <property type="molecule type" value="Genomic_DNA"/>
</dbReference>
<organism evidence="4 5">
    <name type="scientific">Microbacterium binotii</name>
    <dbReference type="NCBI Taxonomy" id="462710"/>
    <lineage>
        <taxon>Bacteria</taxon>
        <taxon>Bacillati</taxon>
        <taxon>Actinomycetota</taxon>
        <taxon>Actinomycetes</taxon>
        <taxon>Micrococcales</taxon>
        <taxon>Microbacteriaceae</taxon>
        <taxon>Microbacterium</taxon>
    </lineage>
</organism>
<keyword evidence="1" id="KW-0812">Transmembrane</keyword>
<dbReference type="Proteomes" id="UP001500274">
    <property type="component" value="Unassembled WGS sequence"/>
</dbReference>
<feature type="transmembrane region" description="Helical" evidence="1">
    <location>
        <begin position="241"/>
        <end position="264"/>
    </location>
</feature>
<proteinExistence type="predicted"/>
<keyword evidence="2" id="KW-0732">Signal</keyword>
<feature type="domain" description="Htaa" evidence="3">
    <location>
        <begin position="42"/>
        <end position="205"/>
    </location>
</feature>
<keyword evidence="5" id="KW-1185">Reference proteome</keyword>
<evidence type="ECO:0000313" key="5">
    <source>
        <dbReference type="Proteomes" id="UP001500274"/>
    </source>
</evidence>
<evidence type="ECO:0000313" key="4">
    <source>
        <dbReference type="EMBL" id="GAA2569272.1"/>
    </source>
</evidence>
<evidence type="ECO:0000256" key="2">
    <source>
        <dbReference type="SAM" id="SignalP"/>
    </source>
</evidence>
<evidence type="ECO:0000256" key="1">
    <source>
        <dbReference type="SAM" id="Phobius"/>
    </source>
</evidence>
<dbReference type="RefSeq" id="WP_344226574.1">
    <property type="nucleotide sequence ID" value="NZ_BAAARI010000003.1"/>
</dbReference>
<keyword evidence="1" id="KW-0472">Membrane</keyword>
<accession>A0ABN3P7R9</accession>
<evidence type="ECO:0000259" key="3">
    <source>
        <dbReference type="Pfam" id="PF04213"/>
    </source>
</evidence>
<feature type="signal peptide" evidence="2">
    <location>
        <begin position="1"/>
        <end position="25"/>
    </location>
</feature>
<feature type="chain" id="PRO_5046137223" description="Htaa domain-containing protein" evidence="2">
    <location>
        <begin position="26"/>
        <end position="273"/>
    </location>
</feature>
<protein>
    <recommendedName>
        <fullName evidence="3">Htaa domain-containing protein</fullName>
    </recommendedName>
</protein>
<gene>
    <name evidence="4" type="ORF">GCM10009862_04990</name>
</gene>
<name>A0ABN3P7R9_9MICO</name>
<dbReference type="InterPro" id="IPR007331">
    <property type="entry name" value="Htaa"/>
</dbReference>
<comment type="caution">
    <text evidence="4">The sequence shown here is derived from an EMBL/GenBank/DDBJ whole genome shotgun (WGS) entry which is preliminary data.</text>
</comment>